<feature type="region of interest" description="Disordered" evidence="2">
    <location>
        <begin position="69"/>
        <end position="91"/>
    </location>
</feature>
<keyword evidence="3" id="KW-0472">Membrane</keyword>
<protein>
    <submittedName>
        <fullName evidence="5">Transcriptional regulator, XRE family</fullName>
    </submittedName>
</protein>
<keyword evidence="1" id="KW-0238">DNA-binding</keyword>
<dbReference type="EMBL" id="CTRP01000003">
    <property type="protein sequence ID" value="CQR71051.1"/>
    <property type="molecule type" value="Genomic_DNA"/>
</dbReference>
<sequence>MMNIEIANRLVNLRKTNGLSQEALAEKLGISRQAISKWERAEASPDTDNLILLAQIYKVSLDEMLFSEQESTPTNEAADSNTSEPTNETEDLHKLSGIHLKSNDGELYIGRNGIYASDFAKQEQVHIKDTAYITVNGQDYTFKEAHKKWGHKNHHAAQFPIAMIAIFVYITIGIFYNIWHPTWLIFLLIPISSGIAAALQQKDWKLLPYPVLIAAIFLTLGFLYQAWHPAWVLFLTIPLYSLIRYFRQKRSTPNN</sequence>
<evidence type="ECO:0000256" key="2">
    <source>
        <dbReference type="SAM" id="MobiDB-lite"/>
    </source>
</evidence>
<dbReference type="Proteomes" id="UP000049855">
    <property type="component" value="Unassembled WGS sequence"/>
</dbReference>
<dbReference type="RefSeq" id="WP_028972340.1">
    <property type="nucleotide sequence ID" value="NZ_CTRP01000003.1"/>
</dbReference>
<dbReference type="Pfam" id="PF01381">
    <property type="entry name" value="HTH_3"/>
    <property type="match status" value="1"/>
</dbReference>
<organism evidence="5 6">
    <name type="scientific">Sporomusa ovata</name>
    <dbReference type="NCBI Taxonomy" id="2378"/>
    <lineage>
        <taxon>Bacteria</taxon>
        <taxon>Bacillati</taxon>
        <taxon>Bacillota</taxon>
        <taxon>Negativicutes</taxon>
        <taxon>Selenomonadales</taxon>
        <taxon>Sporomusaceae</taxon>
        <taxon>Sporomusa</taxon>
    </lineage>
</organism>
<dbReference type="Gene3D" id="1.10.260.40">
    <property type="entry name" value="lambda repressor-like DNA-binding domains"/>
    <property type="match status" value="1"/>
</dbReference>
<feature type="compositionally biased region" description="Polar residues" evidence="2">
    <location>
        <begin position="69"/>
        <end position="86"/>
    </location>
</feature>
<name>A0A0U1KUC5_9FIRM</name>
<dbReference type="SMART" id="SM00530">
    <property type="entry name" value="HTH_XRE"/>
    <property type="match status" value="1"/>
</dbReference>
<dbReference type="InterPro" id="IPR001387">
    <property type="entry name" value="Cro/C1-type_HTH"/>
</dbReference>
<keyword evidence="3" id="KW-0812">Transmembrane</keyword>
<keyword evidence="3" id="KW-1133">Transmembrane helix</keyword>
<dbReference type="PROSITE" id="PS50943">
    <property type="entry name" value="HTH_CROC1"/>
    <property type="match status" value="1"/>
</dbReference>
<evidence type="ECO:0000313" key="5">
    <source>
        <dbReference type="EMBL" id="CQR71051.1"/>
    </source>
</evidence>
<accession>A0A0U1KUC5</accession>
<dbReference type="PANTHER" id="PTHR46558:SF11">
    <property type="entry name" value="HTH-TYPE TRANSCRIPTIONAL REGULATOR XRE"/>
    <property type="match status" value="1"/>
</dbReference>
<keyword evidence="6" id="KW-1185">Reference proteome</keyword>
<feature type="domain" description="HTH cro/C1-type" evidence="4">
    <location>
        <begin position="10"/>
        <end position="64"/>
    </location>
</feature>
<dbReference type="GO" id="GO:0003677">
    <property type="term" value="F:DNA binding"/>
    <property type="evidence" value="ECO:0007669"/>
    <property type="project" value="UniProtKB-KW"/>
</dbReference>
<evidence type="ECO:0000313" key="6">
    <source>
        <dbReference type="Proteomes" id="UP000049855"/>
    </source>
</evidence>
<gene>
    <name evidence="5" type="ORF">SpAn4DRAFT_2029</name>
</gene>
<dbReference type="CDD" id="cd00093">
    <property type="entry name" value="HTH_XRE"/>
    <property type="match status" value="1"/>
</dbReference>
<evidence type="ECO:0000256" key="3">
    <source>
        <dbReference type="SAM" id="Phobius"/>
    </source>
</evidence>
<proteinExistence type="predicted"/>
<feature type="transmembrane region" description="Helical" evidence="3">
    <location>
        <begin position="206"/>
        <end position="224"/>
    </location>
</feature>
<feature type="transmembrane region" description="Helical" evidence="3">
    <location>
        <begin position="156"/>
        <end position="176"/>
    </location>
</feature>
<dbReference type="InterPro" id="IPR010982">
    <property type="entry name" value="Lambda_DNA-bd_dom_sf"/>
</dbReference>
<dbReference type="SUPFAM" id="SSF47413">
    <property type="entry name" value="lambda repressor-like DNA-binding domains"/>
    <property type="match status" value="1"/>
</dbReference>
<dbReference type="PANTHER" id="PTHR46558">
    <property type="entry name" value="TRACRIPTIONAL REGULATORY PROTEIN-RELATED-RELATED"/>
    <property type="match status" value="1"/>
</dbReference>
<dbReference type="AlphaFoldDB" id="A0A0U1KUC5"/>
<evidence type="ECO:0000259" key="4">
    <source>
        <dbReference type="PROSITE" id="PS50943"/>
    </source>
</evidence>
<evidence type="ECO:0000256" key="1">
    <source>
        <dbReference type="ARBA" id="ARBA00023125"/>
    </source>
</evidence>
<feature type="transmembrane region" description="Helical" evidence="3">
    <location>
        <begin position="182"/>
        <end position="199"/>
    </location>
</feature>
<reference evidence="6" key="1">
    <citation type="submission" date="2015-03" db="EMBL/GenBank/DDBJ databases">
        <authorList>
            <person name="Nijsse Bart"/>
        </authorList>
    </citation>
    <scope>NUCLEOTIDE SEQUENCE [LARGE SCALE GENOMIC DNA]</scope>
</reference>
<feature type="transmembrane region" description="Helical" evidence="3">
    <location>
        <begin position="230"/>
        <end position="246"/>
    </location>
</feature>